<comment type="subcellular location">
    <subcellularLocation>
        <location evidence="1">Secreted</location>
        <location evidence="1">Extracellular space</location>
        <location evidence="1">Extracellular matrix</location>
    </subcellularLocation>
</comment>
<dbReference type="SUPFAM" id="SSF56487">
    <property type="entry name" value="SRCR-like"/>
    <property type="match status" value="1"/>
</dbReference>
<reference evidence="10" key="1">
    <citation type="submission" date="2025-08" db="UniProtKB">
        <authorList>
            <consortium name="Ensembl"/>
        </authorList>
    </citation>
    <scope>IDENTIFICATION</scope>
</reference>
<dbReference type="Pfam" id="PF00530">
    <property type="entry name" value="SRCR"/>
    <property type="match status" value="1"/>
</dbReference>
<dbReference type="Ensembl" id="ENSOKIT00005086632.1">
    <property type="protein sequence ID" value="ENSOKIP00005081275.1"/>
    <property type="gene ID" value="ENSOKIG00005035102.1"/>
</dbReference>
<sequence length="629" mass="71244">MQWLRPLSHSGCQMFLLFYCLSVCQFPSWLVKMQSCGITLWLLLLLHVPGLDSATWNLFGKSSTEPTQEGEVRLVGGKHDSEGRVEVYHEGKWGTICDDGWDLAEAQVVCRQLKFPGVVSAVTGGTYGEGSGSIWLDDMDCKGTEKSLSSCSFKGWALTDCSHKEDAGVVCARGTDLTSDTAHFLDHSLGLSDDLGELFDRGDDCDFLITIQSPTGNRDGEGKLEVEERNICTHKLILSLYPHFNITNGSSNLSLEMSQACSPCVTSLIRYLYTRKIDVTISSAQCLHKLASKFGVKRLMQDTGRLFTVLLPEDPSFYTQVSLYQYSVQTGDLLLQENCLQYLAWNCEALINSPAWSDLSTDFLMALLARSDLVVPDEGLLLQALESWIIEKGDLTGTESQAALLGHIRFPMIPAEKLYDLQFTSELYRSHEKLYRVSMLRGFQFNALSFDTLRKHKSSESEEEHDYHPRIYTAEPWSVTINSTNKAPPRQAMQYDYNRRYNNYQPYYPTPEYAKSFTTPNHNSVIYQTKETNPISWSARVFKNQRECSRCISFPTASLSLQSSLRQNQTNSVHFSNRLLLTCEGRYVFHVQDFKNDMAQIPTNSSLALSYPCPEGQYDFRFVVRPEYI</sequence>
<dbReference type="InterPro" id="IPR011705">
    <property type="entry name" value="BACK"/>
</dbReference>
<evidence type="ECO:0000256" key="4">
    <source>
        <dbReference type="ARBA" id="ARBA00022729"/>
    </source>
</evidence>
<feature type="disulfide bond" evidence="8">
    <location>
        <begin position="141"/>
        <end position="151"/>
    </location>
</feature>
<dbReference type="GeneTree" id="ENSGT00950000182983"/>
<dbReference type="Pfam" id="PF07707">
    <property type="entry name" value="BACK"/>
    <property type="match status" value="1"/>
</dbReference>
<dbReference type="InterPro" id="IPR000210">
    <property type="entry name" value="BTB/POZ_dom"/>
</dbReference>
<evidence type="ECO:0000256" key="2">
    <source>
        <dbReference type="ARBA" id="ARBA00022525"/>
    </source>
</evidence>
<evidence type="ECO:0000256" key="3">
    <source>
        <dbReference type="ARBA" id="ARBA00022530"/>
    </source>
</evidence>
<keyword evidence="11" id="KW-1185">Reference proteome</keyword>
<proteinExistence type="predicted"/>
<evidence type="ECO:0000256" key="6">
    <source>
        <dbReference type="ARBA" id="ARBA00023157"/>
    </source>
</evidence>
<evidence type="ECO:0000256" key="5">
    <source>
        <dbReference type="ARBA" id="ARBA00022889"/>
    </source>
</evidence>
<keyword evidence="5" id="KW-0130">Cell adhesion</keyword>
<dbReference type="InterPro" id="IPR001190">
    <property type="entry name" value="SRCR"/>
</dbReference>
<dbReference type="Gene3D" id="3.30.710.10">
    <property type="entry name" value="Potassium Channel Kv1.1, Chain A"/>
    <property type="match status" value="1"/>
</dbReference>
<keyword evidence="4" id="KW-0732">Signal</keyword>
<keyword evidence="2" id="KW-0964">Secreted</keyword>
<dbReference type="FunFam" id="3.10.250.10:FF:000011">
    <property type="entry name" value="Scavenger receptor class A member 5"/>
    <property type="match status" value="1"/>
</dbReference>
<feature type="disulfide bond" evidence="8">
    <location>
        <begin position="110"/>
        <end position="171"/>
    </location>
</feature>
<evidence type="ECO:0000256" key="8">
    <source>
        <dbReference type="PROSITE-ProRule" id="PRU00196"/>
    </source>
</evidence>
<accession>A0A8C7J5F3</accession>
<feature type="domain" description="SRCR" evidence="9">
    <location>
        <begin position="72"/>
        <end position="172"/>
    </location>
</feature>
<dbReference type="InterPro" id="IPR011333">
    <property type="entry name" value="SKP1/BTB/POZ_sf"/>
</dbReference>
<gene>
    <name evidence="10" type="primary">LOC109877307</name>
</gene>
<name>A0A8C7J5F3_ONCKI</name>
<dbReference type="GO" id="GO:0007155">
    <property type="term" value="P:cell adhesion"/>
    <property type="evidence" value="ECO:0007669"/>
    <property type="project" value="UniProtKB-KW"/>
</dbReference>
<evidence type="ECO:0000313" key="11">
    <source>
        <dbReference type="Proteomes" id="UP000694557"/>
    </source>
</evidence>
<dbReference type="GO" id="GO:0016020">
    <property type="term" value="C:membrane"/>
    <property type="evidence" value="ECO:0007669"/>
    <property type="project" value="InterPro"/>
</dbReference>
<dbReference type="InterPro" id="IPR036772">
    <property type="entry name" value="SRCR-like_dom_sf"/>
</dbReference>
<dbReference type="SMART" id="SM00875">
    <property type="entry name" value="BACK"/>
    <property type="match status" value="1"/>
</dbReference>
<keyword evidence="7" id="KW-0325">Glycoprotein</keyword>
<protein>
    <submittedName>
        <fullName evidence="10">Galectin 3 binding protein, tandem duplicate 2</fullName>
    </submittedName>
</protein>
<evidence type="ECO:0000313" key="10">
    <source>
        <dbReference type="Ensembl" id="ENSOKIP00005081275.1"/>
    </source>
</evidence>
<dbReference type="AlphaFoldDB" id="A0A8C7J5F3"/>
<organism evidence="10 11">
    <name type="scientific">Oncorhynchus kisutch</name>
    <name type="common">Coho salmon</name>
    <name type="synonym">Salmo kisutch</name>
    <dbReference type="NCBI Taxonomy" id="8019"/>
    <lineage>
        <taxon>Eukaryota</taxon>
        <taxon>Metazoa</taxon>
        <taxon>Chordata</taxon>
        <taxon>Craniata</taxon>
        <taxon>Vertebrata</taxon>
        <taxon>Euteleostomi</taxon>
        <taxon>Actinopterygii</taxon>
        <taxon>Neopterygii</taxon>
        <taxon>Teleostei</taxon>
        <taxon>Protacanthopterygii</taxon>
        <taxon>Salmoniformes</taxon>
        <taxon>Salmonidae</taxon>
        <taxon>Salmoninae</taxon>
        <taxon>Oncorhynchus</taxon>
    </lineage>
</organism>
<feature type="disulfide bond" evidence="8">
    <location>
        <begin position="97"/>
        <end position="161"/>
    </location>
</feature>
<keyword evidence="6 8" id="KW-1015">Disulfide bond</keyword>
<dbReference type="PRINTS" id="PR00258">
    <property type="entry name" value="SPERACTRCPTR"/>
</dbReference>
<dbReference type="SMART" id="SM00202">
    <property type="entry name" value="SR"/>
    <property type="match status" value="1"/>
</dbReference>
<dbReference type="InterPro" id="IPR051481">
    <property type="entry name" value="BTB-POZ/Galectin-3-binding"/>
</dbReference>
<reference evidence="10" key="2">
    <citation type="submission" date="2025-09" db="UniProtKB">
        <authorList>
            <consortium name="Ensembl"/>
        </authorList>
    </citation>
    <scope>IDENTIFICATION</scope>
</reference>
<dbReference type="Gene3D" id="3.10.250.10">
    <property type="entry name" value="SRCR-like domain"/>
    <property type="match status" value="1"/>
</dbReference>
<evidence type="ECO:0000259" key="9">
    <source>
        <dbReference type="PROSITE" id="PS50287"/>
    </source>
</evidence>
<dbReference type="SMART" id="SM00225">
    <property type="entry name" value="BTB"/>
    <property type="match status" value="1"/>
</dbReference>
<dbReference type="PROSITE" id="PS50287">
    <property type="entry name" value="SRCR_2"/>
    <property type="match status" value="1"/>
</dbReference>
<dbReference type="SUPFAM" id="SSF54695">
    <property type="entry name" value="POZ domain"/>
    <property type="match status" value="1"/>
</dbReference>
<dbReference type="PANTHER" id="PTHR24410">
    <property type="entry name" value="HL07962P-RELATED"/>
    <property type="match status" value="1"/>
</dbReference>
<dbReference type="PANTHER" id="PTHR24410:SF16">
    <property type="entry name" value="GALECTIN-3-BINDING PROTEIN"/>
    <property type="match status" value="1"/>
</dbReference>
<dbReference type="CDD" id="cd18496">
    <property type="entry name" value="BACK_LGALS3BP"/>
    <property type="match status" value="1"/>
</dbReference>
<evidence type="ECO:0000256" key="7">
    <source>
        <dbReference type="ARBA" id="ARBA00023180"/>
    </source>
</evidence>
<keyword evidence="3" id="KW-0272">Extracellular matrix</keyword>
<dbReference type="Gene3D" id="1.25.40.420">
    <property type="match status" value="1"/>
</dbReference>
<evidence type="ECO:0000256" key="1">
    <source>
        <dbReference type="ARBA" id="ARBA00004498"/>
    </source>
</evidence>
<dbReference type="Proteomes" id="UP000694557">
    <property type="component" value="Unassembled WGS sequence"/>
</dbReference>